<dbReference type="GO" id="GO:0000976">
    <property type="term" value="F:transcription cis-regulatory region binding"/>
    <property type="evidence" value="ECO:0007669"/>
    <property type="project" value="TreeGrafter"/>
</dbReference>
<reference evidence="1 2" key="1">
    <citation type="submission" date="2021-09" db="EMBL/GenBank/DDBJ databases">
        <title>Genomic insights and catalytic innovation underlie evolution of tropane alkaloids biosynthesis.</title>
        <authorList>
            <person name="Wang Y.-J."/>
            <person name="Tian T."/>
            <person name="Huang J.-P."/>
            <person name="Huang S.-X."/>
        </authorList>
    </citation>
    <scope>NUCLEOTIDE SEQUENCE [LARGE SCALE GENOMIC DNA]</scope>
    <source>
        <strain evidence="1">KIB-2018</strain>
        <tissue evidence="1">Leaf</tissue>
    </source>
</reference>
<protein>
    <recommendedName>
        <fullName evidence="3">Negative regulator of systemic acquired resistance SNI1</fullName>
    </recommendedName>
</protein>
<dbReference type="InterPro" id="IPR034561">
    <property type="entry name" value="SNI1"/>
</dbReference>
<dbReference type="PANTHER" id="PTHR37243">
    <property type="entry name" value="NEGATIVE REGULATOR OF SYSTEMIC ACQUIRED RESISTANCE SNI1"/>
    <property type="match status" value="1"/>
</dbReference>
<dbReference type="PANTHER" id="PTHR37243:SF2">
    <property type="entry name" value="NEGATIVE REGULATOR OF SYSTEMIC ACQUIRED RESISTANCE SNI1"/>
    <property type="match status" value="1"/>
</dbReference>
<dbReference type="GO" id="GO:0045892">
    <property type="term" value="P:negative regulation of DNA-templated transcription"/>
    <property type="evidence" value="ECO:0007669"/>
    <property type="project" value="InterPro"/>
</dbReference>
<dbReference type="GO" id="GO:0010113">
    <property type="term" value="P:negative regulation of systemic acquired resistance"/>
    <property type="evidence" value="ECO:0007669"/>
    <property type="project" value="TreeGrafter"/>
</dbReference>
<dbReference type="EMBL" id="JAIWQS010000006">
    <property type="protein sequence ID" value="KAJ8761086.1"/>
    <property type="molecule type" value="Genomic_DNA"/>
</dbReference>
<accession>A0AAV8T3Y4</accession>
<evidence type="ECO:0000313" key="2">
    <source>
        <dbReference type="Proteomes" id="UP001159364"/>
    </source>
</evidence>
<evidence type="ECO:0000313" key="1">
    <source>
        <dbReference type="EMBL" id="KAJ8761086.1"/>
    </source>
</evidence>
<comment type="caution">
    <text evidence="1">The sequence shown here is derived from an EMBL/GenBank/DDBJ whole genome shotgun (WGS) entry which is preliminary data.</text>
</comment>
<keyword evidence="2" id="KW-1185">Reference proteome</keyword>
<evidence type="ECO:0008006" key="3">
    <source>
        <dbReference type="Google" id="ProtNLM"/>
    </source>
</evidence>
<organism evidence="1 2">
    <name type="scientific">Erythroxylum novogranatense</name>
    <dbReference type="NCBI Taxonomy" id="1862640"/>
    <lineage>
        <taxon>Eukaryota</taxon>
        <taxon>Viridiplantae</taxon>
        <taxon>Streptophyta</taxon>
        <taxon>Embryophyta</taxon>
        <taxon>Tracheophyta</taxon>
        <taxon>Spermatophyta</taxon>
        <taxon>Magnoliopsida</taxon>
        <taxon>eudicotyledons</taxon>
        <taxon>Gunneridae</taxon>
        <taxon>Pentapetalae</taxon>
        <taxon>rosids</taxon>
        <taxon>fabids</taxon>
        <taxon>Malpighiales</taxon>
        <taxon>Erythroxylaceae</taxon>
        <taxon>Erythroxylum</taxon>
    </lineage>
</organism>
<dbReference type="GO" id="GO:0006974">
    <property type="term" value="P:DNA damage response"/>
    <property type="evidence" value="ECO:0007669"/>
    <property type="project" value="InterPro"/>
</dbReference>
<dbReference type="GO" id="GO:0030915">
    <property type="term" value="C:Smc5-Smc6 complex"/>
    <property type="evidence" value="ECO:0007669"/>
    <property type="project" value="InterPro"/>
</dbReference>
<dbReference type="Proteomes" id="UP001159364">
    <property type="component" value="Linkage Group LG06"/>
</dbReference>
<sequence length="406" mass="45968">MSRVREENVLAILDASTTASNPTQHQTDDQIAFLRAVRGAFLVRDYQTHPTNKIYEPVFGIMRMGSSLELILESFRLLCDLHQRFPRVHVLDKDGSESPELVVDEDAWSPFVFSSDVAWSVRQSAGKTSSSPLDSSAFQTLIEELSEVFNDANLQALETKTLGNILLFQYLVRILEEDFVARKRVYDETMNWTLVRDSLLSMLLSSRRINYRSLMKDCFFIICGLCQDCTQSSAGLISSDSSTAKPTTTENTTVAIASLEAVNNIGASLQKLLIIIMELDTLRKKADLEGGITRADGVRTPLLEIILDELTYNRDLLSPFFQKFHHPKWKLEIILQYFSKYNAKPSVRTRRSNSSTEDATFNGVLRCFSNITSTKKIIKKISKDVVQLLLAHGFQVILFHFPFSNK</sequence>
<dbReference type="AlphaFoldDB" id="A0AAV8T3Y4"/>
<name>A0AAV8T3Y4_9ROSI</name>
<proteinExistence type="predicted"/>
<dbReference type="GO" id="GO:0005634">
    <property type="term" value="C:nucleus"/>
    <property type="evidence" value="ECO:0007669"/>
    <property type="project" value="InterPro"/>
</dbReference>
<gene>
    <name evidence="1" type="ORF">K2173_000765</name>
</gene>